<organism evidence="1">
    <name type="scientific">hydrothermal vent metagenome</name>
    <dbReference type="NCBI Taxonomy" id="652676"/>
    <lineage>
        <taxon>unclassified sequences</taxon>
        <taxon>metagenomes</taxon>
        <taxon>ecological metagenomes</taxon>
    </lineage>
</organism>
<proteinExistence type="predicted"/>
<accession>A0A3B1BD88</accession>
<evidence type="ECO:0000313" key="1">
    <source>
        <dbReference type="EMBL" id="VAX09894.1"/>
    </source>
</evidence>
<protein>
    <submittedName>
        <fullName evidence="1">Glycosyltransferase</fullName>
        <ecNumber evidence="1">2.4.1.-</ecNumber>
    </submittedName>
</protein>
<dbReference type="AlphaFoldDB" id="A0A3B1BD88"/>
<dbReference type="NCBIfam" id="TIGR04282">
    <property type="entry name" value="glyco_like_cofC"/>
    <property type="match status" value="1"/>
</dbReference>
<dbReference type="EC" id="2.4.1.-" evidence="1"/>
<dbReference type="PANTHER" id="PTHR36529">
    <property type="entry name" value="SLL1095 PROTEIN"/>
    <property type="match status" value="1"/>
</dbReference>
<reference evidence="1" key="1">
    <citation type="submission" date="2018-06" db="EMBL/GenBank/DDBJ databases">
        <authorList>
            <person name="Zhirakovskaya E."/>
        </authorList>
    </citation>
    <scope>NUCLEOTIDE SEQUENCE</scope>
</reference>
<dbReference type="Pfam" id="PF09837">
    <property type="entry name" value="DUF2064"/>
    <property type="match status" value="1"/>
</dbReference>
<dbReference type="EMBL" id="UOFY01000042">
    <property type="protein sequence ID" value="VAX09894.1"/>
    <property type="molecule type" value="Genomic_DNA"/>
</dbReference>
<sequence>MLYHYPNARILIFSKAPIPGKAKTRLIPELGEQGAADFSARLTQYMVQQIVESQLCPFQLCCAPDTEHELFHQLQEQYGVELKQQQGADLGARMENALADGLESSPVVLLIGSDCPAISADYLEQAIQYLNRKEVSCVLGPAEDGGYVLVGQSVLNKMIFEKISWGTADVLQQTRNILEATGKKYVELATLWDVDRPEDILPAQRLLNGVAETP</sequence>
<dbReference type="Gene3D" id="3.90.550.10">
    <property type="entry name" value="Spore Coat Polysaccharide Biosynthesis Protein SpsA, Chain A"/>
    <property type="match status" value="1"/>
</dbReference>
<gene>
    <name evidence="1" type="ORF">MNBD_GAMMA25-1350</name>
</gene>
<keyword evidence="1" id="KW-0808">Transferase</keyword>
<dbReference type="GO" id="GO:0016757">
    <property type="term" value="F:glycosyltransferase activity"/>
    <property type="evidence" value="ECO:0007669"/>
    <property type="project" value="UniProtKB-KW"/>
</dbReference>
<name>A0A3B1BD88_9ZZZZ</name>
<keyword evidence="1" id="KW-0328">Glycosyltransferase</keyword>
<dbReference type="PANTHER" id="PTHR36529:SF1">
    <property type="entry name" value="GLYCOSYLTRANSFERASE"/>
    <property type="match status" value="1"/>
</dbReference>
<dbReference type="SUPFAM" id="SSF53448">
    <property type="entry name" value="Nucleotide-diphospho-sugar transferases"/>
    <property type="match status" value="1"/>
</dbReference>
<dbReference type="InterPro" id="IPR029044">
    <property type="entry name" value="Nucleotide-diphossugar_trans"/>
</dbReference>
<dbReference type="InterPro" id="IPR018641">
    <property type="entry name" value="Trfase_1_rSAM/seldom-assoc"/>
</dbReference>